<evidence type="ECO:0008006" key="2">
    <source>
        <dbReference type="Google" id="ProtNLM"/>
    </source>
</evidence>
<dbReference type="AlphaFoldDB" id="A0A382SF12"/>
<dbReference type="EMBL" id="UINC01128357">
    <property type="protein sequence ID" value="SVD08055.1"/>
    <property type="molecule type" value="Genomic_DNA"/>
</dbReference>
<name>A0A382SF12_9ZZZZ</name>
<organism evidence="1">
    <name type="scientific">marine metagenome</name>
    <dbReference type="NCBI Taxonomy" id="408172"/>
    <lineage>
        <taxon>unclassified sequences</taxon>
        <taxon>metagenomes</taxon>
        <taxon>ecological metagenomes</taxon>
    </lineage>
</organism>
<evidence type="ECO:0000313" key="1">
    <source>
        <dbReference type="EMBL" id="SVD08055.1"/>
    </source>
</evidence>
<protein>
    <recommendedName>
        <fullName evidence="2">PorV/PorQ family protein</fullName>
    </recommendedName>
</protein>
<dbReference type="SUPFAM" id="SSF56935">
    <property type="entry name" value="Porins"/>
    <property type="match status" value="1"/>
</dbReference>
<sequence length="125" mass="12745">MNSRLFLIFVAVAVLASAHGARAASGYAGEFLAVGAGARGLALGGAYVALVDDATSGYWNPAALATGPGRQAHFMHAERYSGLVDQDFVAVVGGSQFMFDGVALSLLRLGVDGIEFTEVPDAAAP</sequence>
<proteinExistence type="predicted"/>
<accession>A0A382SF12</accession>
<feature type="non-terminal residue" evidence="1">
    <location>
        <position position="125"/>
    </location>
</feature>
<gene>
    <name evidence="1" type="ORF">METZ01_LOCUS360909</name>
</gene>
<dbReference type="Gene3D" id="2.40.160.60">
    <property type="entry name" value="Outer membrane protein transport protein (OMPP1/FadL/TodX)"/>
    <property type="match status" value="1"/>
</dbReference>
<reference evidence="1" key="1">
    <citation type="submission" date="2018-05" db="EMBL/GenBank/DDBJ databases">
        <authorList>
            <person name="Lanie J.A."/>
            <person name="Ng W.-L."/>
            <person name="Kazmierczak K.M."/>
            <person name="Andrzejewski T.M."/>
            <person name="Davidsen T.M."/>
            <person name="Wayne K.J."/>
            <person name="Tettelin H."/>
            <person name="Glass J.I."/>
            <person name="Rusch D."/>
            <person name="Podicherti R."/>
            <person name="Tsui H.-C.T."/>
            <person name="Winkler M.E."/>
        </authorList>
    </citation>
    <scope>NUCLEOTIDE SEQUENCE</scope>
</reference>